<evidence type="ECO:0000256" key="1">
    <source>
        <dbReference type="SAM" id="Phobius"/>
    </source>
</evidence>
<reference evidence="3" key="2">
    <citation type="journal article" date="2014" name="Nat. Commun.">
        <title>The cavefish genome reveals candidate genes for eye loss.</title>
        <authorList>
            <person name="McGaugh S.E."/>
            <person name="Gross J.B."/>
            <person name="Aken B."/>
            <person name="Blin M."/>
            <person name="Borowsky R."/>
            <person name="Chalopin D."/>
            <person name="Hinaux H."/>
            <person name="Jeffery W.R."/>
            <person name="Keene A."/>
            <person name="Ma L."/>
            <person name="Minx P."/>
            <person name="Murphy D."/>
            <person name="O'Quin K.E."/>
            <person name="Retaux S."/>
            <person name="Rohner N."/>
            <person name="Searle S.M."/>
            <person name="Stahl B.A."/>
            <person name="Tabin C."/>
            <person name="Volff J.N."/>
            <person name="Yoshizawa M."/>
            <person name="Warren W.C."/>
        </authorList>
    </citation>
    <scope>NUCLEOTIDE SEQUENCE [LARGE SCALE GENOMIC DNA]</scope>
    <source>
        <strain evidence="3">female</strain>
    </source>
</reference>
<reference evidence="3" key="1">
    <citation type="submission" date="2013-03" db="EMBL/GenBank/DDBJ databases">
        <authorList>
            <person name="Jeffery W."/>
            <person name="Warren W."/>
            <person name="Wilson R.K."/>
        </authorList>
    </citation>
    <scope>NUCLEOTIDE SEQUENCE</scope>
    <source>
        <strain evidence="3">female</strain>
    </source>
</reference>
<feature type="transmembrane region" description="Helical" evidence="1">
    <location>
        <begin position="95"/>
        <end position="114"/>
    </location>
</feature>
<keyword evidence="1" id="KW-1133">Transmembrane helix</keyword>
<feature type="transmembrane region" description="Helical" evidence="1">
    <location>
        <begin position="32"/>
        <end position="52"/>
    </location>
</feature>
<keyword evidence="1" id="KW-0812">Transmembrane</keyword>
<evidence type="ECO:0000313" key="3">
    <source>
        <dbReference type="Proteomes" id="UP000018467"/>
    </source>
</evidence>
<dbReference type="Bgee" id="ENSAMXG00000036594">
    <property type="expression patterns" value="Expressed in embryo and 10 other cell types or tissues"/>
</dbReference>
<sequence>MNVARAGPGLVFCIFFIVSYFTNKYVLSVLKFTYPTLFLGWQTCTGTLLLVVTGKLGWVEVKGFTRSAAVLWLPGSVLFLGNIYGGSKALSMLPIPFFFVLQNVSEVVFILIIRVTQRERSSWMKLFSQVLVLVSALTLILHNPQFGPNAYGWATVHLFCIGSYRAFQRNSKSSHLSELEQQLINYMVSMLLLVSAAHPTGDFFGALEFPFLMSYEFHSGCFASAILGFLLLLASLKLRSGLSTVHCAAWTFFAKMLASVLSVFIFITELSPLTLCCILMNHIGEALSIHSDRV</sequence>
<name>A0A3B1KFK8_ASTMX</name>
<dbReference type="InParanoid" id="A0A3B1KFK8"/>
<feature type="transmembrane region" description="Helical" evidence="1">
    <location>
        <begin position="248"/>
        <end position="267"/>
    </location>
</feature>
<keyword evidence="3" id="KW-1185">Reference proteome</keyword>
<reference evidence="2" key="4">
    <citation type="submission" date="2025-09" db="UniProtKB">
        <authorList>
            <consortium name="Ensembl"/>
        </authorList>
    </citation>
    <scope>IDENTIFICATION</scope>
</reference>
<feature type="transmembrane region" description="Helical" evidence="1">
    <location>
        <begin position="217"/>
        <end position="236"/>
    </location>
</feature>
<keyword evidence="1" id="KW-0472">Membrane</keyword>
<accession>A0A3B1KFK8</accession>
<dbReference type="AlphaFoldDB" id="A0A3B1KFK8"/>
<dbReference type="GeneTree" id="ENSGT00510000048348"/>
<dbReference type="Ensembl" id="ENSAMXT00000053513.1">
    <property type="protein sequence ID" value="ENSAMXP00000052815.1"/>
    <property type="gene ID" value="ENSAMXG00000036594.1"/>
</dbReference>
<evidence type="ECO:0000313" key="2">
    <source>
        <dbReference type="Ensembl" id="ENSAMXP00000052815.1"/>
    </source>
</evidence>
<dbReference type="Proteomes" id="UP000018467">
    <property type="component" value="Unassembled WGS sequence"/>
</dbReference>
<feature type="transmembrane region" description="Helical" evidence="1">
    <location>
        <begin position="7"/>
        <end position="26"/>
    </location>
</feature>
<feature type="transmembrane region" description="Helical" evidence="1">
    <location>
        <begin position="126"/>
        <end position="144"/>
    </location>
</feature>
<reference evidence="2" key="3">
    <citation type="submission" date="2025-08" db="UniProtKB">
        <authorList>
            <consortium name="Ensembl"/>
        </authorList>
    </citation>
    <scope>IDENTIFICATION</scope>
</reference>
<proteinExistence type="predicted"/>
<organism evidence="2 3">
    <name type="scientific">Astyanax mexicanus</name>
    <name type="common">Blind cave fish</name>
    <name type="synonym">Astyanax fasciatus mexicanus</name>
    <dbReference type="NCBI Taxonomy" id="7994"/>
    <lineage>
        <taxon>Eukaryota</taxon>
        <taxon>Metazoa</taxon>
        <taxon>Chordata</taxon>
        <taxon>Craniata</taxon>
        <taxon>Vertebrata</taxon>
        <taxon>Euteleostomi</taxon>
        <taxon>Actinopterygii</taxon>
        <taxon>Neopterygii</taxon>
        <taxon>Teleostei</taxon>
        <taxon>Ostariophysi</taxon>
        <taxon>Characiformes</taxon>
        <taxon>Characoidei</taxon>
        <taxon>Acestrorhamphidae</taxon>
        <taxon>Acestrorhamphinae</taxon>
        <taxon>Astyanax</taxon>
    </lineage>
</organism>
<feature type="transmembrane region" description="Helical" evidence="1">
    <location>
        <begin position="64"/>
        <end position="83"/>
    </location>
</feature>
<protein>
    <submittedName>
        <fullName evidence="2">Transmembrane protein 241</fullName>
    </submittedName>
</protein>
<dbReference type="STRING" id="7994.ENSAMXP00000052815"/>